<reference evidence="2 3" key="1">
    <citation type="submission" date="2015-11" db="EMBL/GenBank/DDBJ databases">
        <title>Genomic analysis of 38 Legionella species identifies large and diverse effector repertoires.</title>
        <authorList>
            <person name="Burstein D."/>
            <person name="Amaro F."/>
            <person name="Zusman T."/>
            <person name="Lifshitz Z."/>
            <person name="Cohen O."/>
            <person name="Gilbert J.A."/>
            <person name="Pupko T."/>
            <person name="Shuman H.A."/>
            <person name="Segal G."/>
        </authorList>
    </citation>
    <scope>NUCLEOTIDE SEQUENCE [LARGE SCALE GENOMIC DNA]</scope>
    <source>
        <strain evidence="2 3">Bercovier 4</strain>
    </source>
</reference>
<name>A0A0W0W6K2_9GAMM</name>
<sequence length="199" mass="22848">MAKHIYTGWQTYEELKEDYTLNRARPSLSIYHIANDDQAIIIDYSEYAILSYGVDQCKKAILAEIKSLDDPKNEILEEFLEDIDSLIANFKDKVKTDWIGSPTKELPQISKRFLKDSHVLIEKYQPQIRSNTSWKPFLSNGLLLLTVIGTLPALFSMGMKATTGRYSFFDCKFLTPEQRSRELPSQIEARNSQTEPLGC</sequence>
<evidence type="ECO:0000313" key="2">
    <source>
        <dbReference type="EMBL" id="KTD27811.1"/>
    </source>
</evidence>
<keyword evidence="3" id="KW-1185">Reference proteome</keyword>
<keyword evidence="1" id="KW-0472">Membrane</keyword>
<organism evidence="2 3">
    <name type="scientific">Legionella israelensis</name>
    <dbReference type="NCBI Taxonomy" id="454"/>
    <lineage>
        <taxon>Bacteria</taxon>
        <taxon>Pseudomonadati</taxon>
        <taxon>Pseudomonadota</taxon>
        <taxon>Gammaproteobacteria</taxon>
        <taxon>Legionellales</taxon>
        <taxon>Legionellaceae</taxon>
        <taxon>Legionella</taxon>
    </lineage>
</organism>
<dbReference type="EMBL" id="LNYH01000046">
    <property type="protein sequence ID" value="KTD27811.1"/>
    <property type="molecule type" value="Genomic_DNA"/>
</dbReference>
<protein>
    <submittedName>
        <fullName evidence="2">Uncharacterized protein</fullName>
    </submittedName>
</protein>
<proteinExistence type="predicted"/>
<dbReference type="STRING" id="454.Lisr_0965"/>
<comment type="caution">
    <text evidence="2">The sequence shown here is derived from an EMBL/GenBank/DDBJ whole genome shotgun (WGS) entry which is preliminary data.</text>
</comment>
<dbReference type="AlphaFoldDB" id="A0A0W0W6K2"/>
<keyword evidence="1" id="KW-0812">Transmembrane</keyword>
<gene>
    <name evidence="2" type="ORF">Lisr_0965</name>
</gene>
<dbReference type="RefSeq" id="WP_058501331.1">
    <property type="nucleotide sequence ID" value="NZ_CAAAJA010000088.1"/>
</dbReference>
<accession>A0A0W0W6K2</accession>
<dbReference type="OrthoDB" id="9956427at2"/>
<dbReference type="Proteomes" id="UP000054761">
    <property type="component" value="Unassembled WGS sequence"/>
</dbReference>
<feature type="transmembrane region" description="Helical" evidence="1">
    <location>
        <begin position="137"/>
        <end position="155"/>
    </location>
</feature>
<evidence type="ECO:0000256" key="1">
    <source>
        <dbReference type="SAM" id="Phobius"/>
    </source>
</evidence>
<keyword evidence="1" id="KW-1133">Transmembrane helix</keyword>
<evidence type="ECO:0000313" key="3">
    <source>
        <dbReference type="Proteomes" id="UP000054761"/>
    </source>
</evidence>
<dbReference type="PATRIC" id="fig|454.4.peg.1037"/>